<sequence length="168" mass="20452">MVTTIYYNKKFLYRFKNKGFGNIKVNITDYYGIIKNFQTEKEMNKYIIKNSRNFDISTKKLKYIELKNNIYYLYITNYIKKFKQSLFYDYTIPLNYLLWTYLEKNSYNTEYITFTGENNNIIFQKIEESYIYGVYSNKIMGDEINFNENLLIKIIKNIKGDFKNAIYV</sequence>
<proteinExistence type="predicted"/>
<dbReference type="AlphaFoldDB" id="A0A1M5AEN9"/>
<evidence type="ECO:0000313" key="1">
    <source>
        <dbReference type="EMBL" id="SHF28770.1"/>
    </source>
</evidence>
<accession>A0A1M5AEN9</accession>
<name>A0A1M5AEN9_MARH1</name>
<reference evidence="1" key="1">
    <citation type="submission" date="2016-11" db="EMBL/GenBank/DDBJ databases">
        <authorList>
            <person name="Varghese N."/>
            <person name="Submissions S."/>
        </authorList>
    </citation>
    <scope>NUCLEOTIDE SEQUENCE [LARGE SCALE GENOMIC DNA]</scope>
    <source>
        <strain evidence="1">DSM 16785</strain>
    </source>
</reference>
<dbReference type="EMBL" id="FQUI01000059">
    <property type="protein sequence ID" value="SHF28770.1"/>
    <property type="molecule type" value="Genomic_DNA"/>
</dbReference>
<dbReference type="Proteomes" id="UP000184334">
    <property type="component" value="Unassembled WGS sequence"/>
</dbReference>
<dbReference type="RefSeq" id="WP_072866045.1">
    <property type="nucleotide sequence ID" value="NZ_FQUI01000059.1"/>
</dbReference>
<organism evidence="1 2">
    <name type="scientific">Marinitoga hydrogenitolerans (strain DSM 16785 / JCM 12826 / AT1271)</name>
    <dbReference type="NCBI Taxonomy" id="1122195"/>
    <lineage>
        <taxon>Bacteria</taxon>
        <taxon>Thermotogati</taxon>
        <taxon>Thermotogota</taxon>
        <taxon>Thermotogae</taxon>
        <taxon>Petrotogales</taxon>
        <taxon>Petrotogaceae</taxon>
        <taxon>Marinitoga</taxon>
    </lineage>
</organism>
<protein>
    <submittedName>
        <fullName evidence="1">Uncharacterized protein</fullName>
    </submittedName>
</protein>
<keyword evidence="2" id="KW-1185">Reference proteome</keyword>
<dbReference type="OrthoDB" id="9840527at2"/>
<evidence type="ECO:0000313" key="2">
    <source>
        <dbReference type="Proteomes" id="UP000184334"/>
    </source>
</evidence>
<dbReference type="STRING" id="1122195.SAMN02745164_02174"/>
<comment type="caution">
    <text evidence="1">The sequence shown here is derived from an EMBL/GenBank/DDBJ whole genome shotgun (WGS) entry which is preliminary data.</text>
</comment>
<gene>
    <name evidence="1" type="ORF">SAMN02745164_02174</name>
</gene>